<name>A0ABD1XT44_9MARC</name>
<keyword evidence="1" id="KW-0812">Transmembrane</keyword>
<keyword evidence="3" id="KW-1185">Reference proteome</keyword>
<keyword evidence="1" id="KW-1133">Transmembrane helix</keyword>
<protein>
    <submittedName>
        <fullName evidence="2">Uncharacterized protein</fullName>
    </submittedName>
</protein>
<gene>
    <name evidence="2" type="ORF">R1flu_023812</name>
</gene>
<accession>A0ABD1XT44</accession>
<feature type="transmembrane region" description="Helical" evidence="1">
    <location>
        <begin position="12"/>
        <end position="32"/>
    </location>
</feature>
<organism evidence="2 3">
    <name type="scientific">Riccia fluitans</name>
    <dbReference type="NCBI Taxonomy" id="41844"/>
    <lineage>
        <taxon>Eukaryota</taxon>
        <taxon>Viridiplantae</taxon>
        <taxon>Streptophyta</taxon>
        <taxon>Embryophyta</taxon>
        <taxon>Marchantiophyta</taxon>
        <taxon>Marchantiopsida</taxon>
        <taxon>Marchantiidae</taxon>
        <taxon>Marchantiales</taxon>
        <taxon>Ricciaceae</taxon>
        <taxon>Riccia</taxon>
    </lineage>
</organism>
<sequence length="276" mass="30935">MDMNPSRTSYAGFGVAVCFLLSTSIICALFAYSHVSFYPGPDSALCVPMFSIRCEPSDCGNLYVRCGRNQKRQEVPADRVCFRGALIPVASRMHSSGLLPHKCKERTFQARNSTVKFDLKSCPCQQCTGMLECVCWCRASGGQTQRCANSGKTYRNAKQAQCCQKDCKLMTTNGDEKEVSASILFYRIKWNEALDLLHVLFSSSLRKVCDFTRKRFTFPLTLEVESCCSPPKVDYCSIAFQFGRCRSSAGFTWRKLQEELSYHGKALQLLCAAPQP</sequence>
<proteinExistence type="predicted"/>
<reference evidence="2 3" key="1">
    <citation type="submission" date="2024-09" db="EMBL/GenBank/DDBJ databases">
        <title>Chromosome-scale assembly of Riccia fluitans.</title>
        <authorList>
            <person name="Paukszto L."/>
            <person name="Sawicki J."/>
            <person name="Karawczyk K."/>
            <person name="Piernik-Szablinska J."/>
            <person name="Szczecinska M."/>
            <person name="Mazdziarz M."/>
        </authorList>
    </citation>
    <scope>NUCLEOTIDE SEQUENCE [LARGE SCALE GENOMIC DNA]</scope>
    <source>
        <strain evidence="2">Rf_01</strain>
        <tissue evidence="2">Aerial parts of the thallus</tissue>
    </source>
</reference>
<keyword evidence="1" id="KW-0472">Membrane</keyword>
<dbReference type="EMBL" id="JBHFFA010000007">
    <property type="protein sequence ID" value="KAL2612120.1"/>
    <property type="molecule type" value="Genomic_DNA"/>
</dbReference>
<evidence type="ECO:0000313" key="2">
    <source>
        <dbReference type="EMBL" id="KAL2612120.1"/>
    </source>
</evidence>
<dbReference type="AlphaFoldDB" id="A0ABD1XT44"/>
<evidence type="ECO:0000256" key="1">
    <source>
        <dbReference type="SAM" id="Phobius"/>
    </source>
</evidence>
<dbReference type="Proteomes" id="UP001605036">
    <property type="component" value="Unassembled WGS sequence"/>
</dbReference>
<comment type="caution">
    <text evidence="2">The sequence shown here is derived from an EMBL/GenBank/DDBJ whole genome shotgun (WGS) entry which is preliminary data.</text>
</comment>
<evidence type="ECO:0000313" key="3">
    <source>
        <dbReference type="Proteomes" id="UP001605036"/>
    </source>
</evidence>